<dbReference type="Gene3D" id="2.60.40.10">
    <property type="entry name" value="Immunoglobulins"/>
    <property type="match status" value="1"/>
</dbReference>
<feature type="chain" id="PRO_5043426899" evidence="2">
    <location>
        <begin position="23"/>
        <end position="238"/>
    </location>
</feature>
<dbReference type="PANTHER" id="PTHR15343">
    <property type="entry name" value="CD7"/>
    <property type="match status" value="1"/>
</dbReference>
<keyword evidence="1" id="KW-1133">Transmembrane helix</keyword>
<dbReference type="SUPFAM" id="SSF48726">
    <property type="entry name" value="Immunoglobulin"/>
    <property type="match status" value="1"/>
</dbReference>
<dbReference type="InterPro" id="IPR036179">
    <property type="entry name" value="Ig-like_dom_sf"/>
</dbReference>
<dbReference type="InterPro" id="IPR039090">
    <property type="entry name" value="CD7"/>
</dbReference>
<keyword evidence="1" id="KW-0812">Transmembrane</keyword>
<organism evidence="3 4">
    <name type="scientific">Xyrichtys novacula</name>
    <name type="common">Pearly razorfish</name>
    <name type="synonym">Hemipteronotus novacula</name>
    <dbReference type="NCBI Taxonomy" id="13765"/>
    <lineage>
        <taxon>Eukaryota</taxon>
        <taxon>Metazoa</taxon>
        <taxon>Chordata</taxon>
        <taxon>Craniata</taxon>
        <taxon>Vertebrata</taxon>
        <taxon>Euteleostomi</taxon>
        <taxon>Actinopterygii</taxon>
        <taxon>Neopterygii</taxon>
        <taxon>Teleostei</taxon>
        <taxon>Neoteleostei</taxon>
        <taxon>Acanthomorphata</taxon>
        <taxon>Eupercaria</taxon>
        <taxon>Labriformes</taxon>
        <taxon>Labridae</taxon>
        <taxon>Xyrichtys</taxon>
    </lineage>
</organism>
<evidence type="ECO:0000313" key="4">
    <source>
        <dbReference type="Proteomes" id="UP001178508"/>
    </source>
</evidence>
<dbReference type="GO" id="GO:0038023">
    <property type="term" value="F:signaling receptor activity"/>
    <property type="evidence" value="ECO:0007669"/>
    <property type="project" value="InterPro"/>
</dbReference>
<name>A0AAV1H8Z5_XYRNO</name>
<sequence length="238" mass="26591">MRAQRLNCVLGLLCMSAEVILGMGTVSQEPSSISFMRVNSSAEITCSTSTSGALGFSLHRYFKNNEEIVYQNLKNGEVTKTTIKGKFEGRIRVTPAPKIHQGQGFILQLSLLGVEDTDVYFCSWSYLSTNTAIPPTQSSKGTVIIVREKDPKEQCKHQMLDLIFIVLSVTAFIVVLLFFIVVLTKCNRFHAHFRPTRAETASRPARPQLDSTHFAEHYPYLITSAGTVDDRHPAFMRA</sequence>
<gene>
    <name evidence="3" type="ORF">XNOV1_A017321</name>
</gene>
<dbReference type="EMBL" id="OY660882">
    <property type="protein sequence ID" value="CAJ1081143.1"/>
    <property type="molecule type" value="Genomic_DNA"/>
</dbReference>
<proteinExistence type="predicted"/>
<evidence type="ECO:0000256" key="1">
    <source>
        <dbReference type="SAM" id="Phobius"/>
    </source>
</evidence>
<reference evidence="3" key="1">
    <citation type="submission" date="2023-08" db="EMBL/GenBank/DDBJ databases">
        <authorList>
            <person name="Alioto T."/>
            <person name="Alioto T."/>
            <person name="Gomez Garrido J."/>
        </authorList>
    </citation>
    <scope>NUCLEOTIDE SEQUENCE</scope>
</reference>
<keyword evidence="4" id="KW-1185">Reference proteome</keyword>
<dbReference type="GO" id="GO:0002250">
    <property type="term" value="P:adaptive immune response"/>
    <property type="evidence" value="ECO:0007669"/>
    <property type="project" value="InterPro"/>
</dbReference>
<accession>A0AAV1H8Z5</accession>
<evidence type="ECO:0000313" key="3">
    <source>
        <dbReference type="EMBL" id="CAJ1081143.1"/>
    </source>
</evidence>
<keyword evidence="1" id="KW-0472">Membrane</keyword>
<keyword evidence="2" id="KW-0732">Signal</keyword>
<dbReference type="Proteomes" id="UP001178508">
    <property type="component" value="Chromosome 19"/>
</dbReference>
<dbReference type="GO" id="GO:0016020">
    <property type="term" value="C:membrane"/>
    <property type="evidence" value="ECO:0007669"/>
    <property type="project" value="InterPro"/>
</dbReference>
<dbReference type="InterPro" id="IPR013783">
    <property type="entry name" value="Ig-like_fold"/>
</dbReference>
<dbReference type="AlphaFoldDB" id="A0AAV1H8Z5"/>
<protein>
    <submittedName>
        <fullName evidence="3">Uncharacterized protein LOC117830175</fullName>
    </submittedName>
</protein>
<feature type="signal peptide" evidence="2">
    <location>
        <begin position="1"/>
        <end position="22"/>
    </location>
</feature>
<evidence type="ECO:0000256" key="2">
    <source>
        <dbReference type="SAM" id="SignalP"/>
    </source>
</evidence>
<feature type="transmembrane region" description="Helical" evidence="1">
    <location>
        <begin position="162"/>
        <end position="184"/>
    </location>
</feature>
<dbReference type="CDD" id="cd00099">
    <property type="entry name" value="IgV"/>
    <property type="match status" value="1"/>
</dbReference>
<dbReference type="PANTHER" id="PTHR15343:SF0">
    <property type="entry name" value="T-CELL ANTIGEN CD7"/>
    <property type="match status" value="1"/>
</dbReference>